<dbReference type="PIRSF" id="PIRSF006630">
    <property type="entry name" value="NADS_GAT"/>
    <property type="match status" value="1"/>
</dbReference>
<feature type="binding site" evidence="7">
    <location>
        <position position="373"/>
    </location>
    <ligand>
        <name>deamido-NAD(+)</name>
        <dbReference type="ChEBI" id="CHEBI:58437"/>
        <note>ligand shared between two neighboring subunits</note>
    </ligand>
</feature>
<feature type="active site" description="For glutaminase activity" evidence="7">
    <location>
        <position position="113"/>
    </location>
</feature>
<dbReference type="KEGG" id="dsh:Dshi_0601"/>
<dbReference type="Pfam" id="PF00795">
    <property type="entry name" value="CN_hydrolase"/>
    <property type="match status" value="1"/>
</dbReference>
<comment type="catalytic activity">
    <reaction evidence="7 8">
        <text>deamido-NAD(+) + L-glutamine + ATP + H2O = L-glutamate + AMP + diphosphate + NAD(+) + H(+)</text>
        <dbReference type="Rhea" id="RHEA:24384"/>
        <dbReference type="ChEBI" id="CHEBI:15377"/>
        <dbReference type="ChEBI" id="CHEBI:15378"/>
        <dbReference type="ChEBI" id="CHEBI:29985"/>
        <dbReference type="ChEBI" id="CHEBI:30616"/>
        <dbReference type="ChEBI" id="CHEBI:33019"/>
        <dbReference type="ChEBI" id="CHEBI:57540"/>
        <dbReference type="ChEBI" id="CHEBI:58359"/>
        <dbReference type="ChEBI" id="CHEBI:58437"/>
        <dbReference type="ChEBI" id="CHEBI:456215"/>
        <dbReference type="EC" id="6.3.5.1"/>
    </reaction>
</comment>
<dbReference type="PROSITE" id="PS50263">
    <property type="entry name" value="CN_HYDROLASE"/>
    <property type="match status" value="1"/>
</dbReference>
<dbReference type="FunFam" id="3.40.50.620:FF:000106">
    <property type="entry name" value="Glutamine-dependent NAD(+) synthetase"/>
    <property type="match status" value="1"/>
</dbReference>
<dbReference type="GO" id="GO:0004359">
    <property type="term" value="F:glutaminase activity"/>
    <property type="evidence" value="ECO:0007669"/>
    <property type="project" value="InterPro"/>
</dbReference>
<dbReference type="SUPFAM" id="SSF56317">
    <property type="entry name" value="Carbon-nitrogen hydrolase"/>
    <property type="match status" value="1"/>
</dbReference>
<feature type="binding site" evidence="7">
    <location>
        <position position="402"/>
    </location>
    <ligand>
        <name>deamido-NAD(+)</name>
        <dbReference type="ChEBI" id="CHEBI:58437"/>
        <note>ligand shared between two neighboring subunits</note>
    </ligand>
</feature>
<dbReference type="GO" id="GO:0005737">
    <property type="term" value="C:cytoplasm"/>
    <property type="evidence" value="ECO:0007669"/>
    <property type="project" value="InterPro"/>
</dbReference>
<dbReference type="CDD" id="cd07570">
    <property type="entry name" value="GAT_Gln-NAD-synth"/>
    <property type="match status" value="1"/>
</dbReference>
<evidence type="ECO:0000256" key="7">
    <source>
        <dbReference type="HAMAP-Rule" id="MF_02090"/>
    </source>
</evidence>
<comment type="pathway">
    <text evidence="1 7 8">Cofactor biosynthesis; NAD(+) biosynthesis; NAD(+) from deamido-NAD(+) (L-Gln route): step 1/1.</text>
</comment>
<dbReference type="PANTHER" id="PTHR23090:SF9">
    <property type="entry name" value="GLUTAMINE-DEPENDENT NAD(+) SYNTHETASE"/>
    <property type="match status" value="1"/>
</dbReference>
<dbReference type="eggNOG" id="COG0171">
    <property type="taxonomic scope" value="Bacteria"/>
</dbReference>
<dbReference type="GO" id="GO:0009435">
    <property type="term" value="P:NAD+ biosynthetic process"/>
    <property type="evidence" value="ECO:0007669"/>
    <property type="project" value="UniProtKB-UniRule"/>
</dbReference>
<evidence type="ECO:0000256" key="5">
    <source>
        <dbReference type="ARBA" id="ARBA00022840"/>
    </source>
</evidence>
<comment type="similarity">
    <text evidence="9">Belongs to the NAD synthetase family.</text>
</comment>
<dbReference type="AlphaFoldDB" id="A8LPM4"/>
<feature type="binding site" evidence="7">
    <location>
        <position position="397"/>
    </location>
    <ligand>
        <name>ATP</name>
        <dbReference type="ChEBI" id="CHEBI:30616"/>
    </ligand>
</feature>
<feature type="active site" description="Nucleophile; for glutaminase activity" evidence="7">
    <location>
        <position position="149"/>
    </location>
</feature>
<dbReference type="NCBIfam" id="TIGR00552">
    <property type="entry name" value="nadE"/>
    <property type="match status" value="1"/>
</dbReference>
<evidence type="ECO:0000256" key="6">
    <source>
        <dbReference type="ARBA" id="ARBA00023027"/>
    </source>
</evidence>
<dbReference type="EC" id="6.3.5.1" evidence="7 8"/>
<dbReference type="Pfam" id="PF02540">
    <property type="entry name" value="NAD_synthase"/>
    <property type="match status" value="1"/>
</dbReference>
<dbReference type="EMBL" id="CP000830">
    <property type="protein sequence ID" value="ABV92347.1"/>
    <property type="molecule type" value="Genomic_DNA"/>
</dbReference>
<evidence type="ECO:0000259" key="10">
    <source>
        <dbReference type="PROSITE" id="PS50263"/>
    </source>
</evidence>
<dbReference type="Gene3D" id="3.40.50.620">
    <property type="entry name" value="HUPs"/>
    <property type="match status" value="1"/>
</dbReference>
<dbReference type="InterPro" id="IPR036526">
    <property type="entry name" value="C-N_Hydrolase_sf"/>
</dbReference>
<dbReference type="STRING" id="398580.Dshi_0601"/>
<proteinExistence type="inferred from homology"/>
<evidence type="ECO:0000256" key="2">
    <source>
        <dbReference type="ARBA" id="ARBA00007145"/>
    </source>
</evidence>
<comment type="caution">
    <text evidence="7">Lacks conserved residue(s) required for the propagation of feature annotation.</text>
</comment>
<evidence type="ECO:0000256" key="8">
    <source>
        <dbReference type="PIRNR" id="PIRNR006630"/>
    </source>
</evidence>
<feature type="binding site" evidence="7">
    <location>
        <position position="521"/>
    </location>
    <ligand>
        <name>deamido-NAD(+)</name>
        <dbReference type="ChEBI" id="CHEBI:58437"/>
        <note>ligand shared between two neighboring subunits</note>
    </ligand>
</feature>
<dbReference type="InterPro" id="IPR014445">
    <property type="entry name" value="Gln-dep_NAD_synthase"/>
</dbReference>
<feature type="binding site" evidence="7">
    <location>
        <position position="175"/>
    </location>
    <ligand>
        <name>L-glutamine</name>
        <dbReference type="ChEBI" id="CHEBI:58359"/>
    </ligand>
</feature>
<keyword evidence="12" id="KW-1185">Reference proteome</keyword>
<feature type="binding site" evidence="7">
    <location>
        <position position="181"/>
    </location>
    <ligand>
        <name>L-glutamine</name>
        <dbReference type="ChEBI" id="CHEBI:58359"/>
    </ligand>
</feature>
<comment type="similarity">
    <text evidence="2 7 8">In the C-terminal section; belongs to the NAD synthetase family.</text>
</comment>
<dbReference type="GO" id="GO:0003952">
    <property type="term" value="F:NAD+ synthase (glutamine-hydrolyzing) activity"/>
    <property type="evidence" value="ECO:0007669"/>
    <property type="project" value="UniProtKB-UniRule"/>
</dbReference>
<feature type="domain" description="CN hydrolase" evidence="10">
    <location>
        <begin position="5"/>
        <end position="245"/>
    </location>
</feature>
<dbReference type="InterPro" id="IPR022310">
    <property type="entry name" value="NAD/GMP_synthase"/>
</dbReference>
<feature type="active site" description="Proton acceptor; for glutaminase activity" evidence="7">
    <location>
        <position position="45"/>
    </location>
</feature>
<sequence>MSDTFRLTLGQLNPTLGALSENAQKALRAWQEGKLAGAQFVALPEMFLTGYQTQDLVMRPAFAADAERVLQGLARDCADGPALGIGCPLVQGGKLYNSYAILEGGAVKARVLKHHLPNSDVFDEERLFTAGPVSGPYRIGPLRIGTPICEDAWYPDVAETLAESAAEILFVPNGSPYHRGKHDTRLNLMVARVIETGLPLIYLNMVGGQDDQMFDGASFALNTHGALAMQLPAMEEVIAHLDLTQTAEGWRIEDARKDPLPDEWEADYRVMVESLRDYLRKSGFGKVLLGLSGGIDSAIVAAIAADAIGPQNVRCVMLPSEYTSQESLEDAEAVARNLGCRIDTLPITGPRAAVTEVLAPFFNGTPSGIAEENVQSRLRGVLLMALSNKFGEMLLTTGNKSEVAVGYATIYGDMAGGYNPIKDLYKTRVFETCRWRNETHRPWMLGPEGELIPDRVIEKPPSAELRADQKDEDSLPPYGVLDAILEGLIDREASVAELVADGFDLDTVKKIEHLIFISEYKRFQSAPGARLTKRAFWLDRRYPIVNRWRDTSATRNH</sequence>
<evidence type="ECO:0000256" key="1">
    <source>
        <dbReference type="ARBA" id="ARBA00005188"/>
    </source>
</evidence>
<evidence type="ECO:0000313" key="11">
    <source>
        <dbReference type="EMBL" id="ABV92347.1"/>
    </source>
</evidence>
<evidence type="ECO:0000256" key="4">
    <source>
        <dbReference type="ARBA" id="ARBA00022741"/>
    </source>
</evidence>
<dbReference type="HAMAP" id="MF_02090">
    <property type="entry name" value="NadE_glutamine_dep"/>
    <property type="match status" value="1"/>
</dbReference>
<dbReference type="OrthoDB" id="9760188at2"/>
<keyword evidence="5 7" id="KW-0067">ATP-binding</keyword>
<evidence type="ECO:0000256" key="3">
    <source>
        <dbReference type="ARBA" id="ARBA00022598"/>
    </source>
</evidence>
<dbReference type="eggNOG" id="COG0388">
    <property type="taxonomic scope" value="Bacteria"/>
</dbReference>
<dbReference type="Proteomes" id="UP000006833">
    <property type="component" value="Chromosome"/>
</dbReference>
<dbReference type="GO" id="GO:0005524">
    <property type="term" value="F:ATP binding"/>
    <property type="evidence" value="ECO:0007669"/>
    <property type="project" value="UniProtKB-UniRule"/>
</dbReference>
<dbReference type="PANTHER" id="PTHR23090">
    <property type="entry name" value="NH 3 /GLUTAMINE-DEPENDENT NAD + SYNTHETASE"/>
    <property type="match status" value="1"/>
</dbReference>
<dbReference type="UniPathway" id="UPA00253">
    <property type="reaction ID" value="UER00334"/>
</dbReference>
<evidence type="ECO:0000256" key="9">
    <source>
        <dbReference type="RuleBase" id="RU003811"/>
    </source>
</evidence>
<dbReference type="InterPro" id="IPR003694">
    <property type="entry name" value="NAD_synthase"/>
</dbReference>
<dbReference type="SUPFAM" id="SSF52402">
    <property type="entry name" value="Adenine nucleotide alpha hydrolases-like"/>
    <property type="match status" value="1"/>
</dbReference>
<keyword evidence="6 7" id="KW-0520">NAD</keyword>
<dbReference type="InterPro" id="IPR003010">
    <property type="entry name" value="C-N_Hydrolase"/>
</dbReference>
<dbReference type="GO" id="GO:0008795">
    <property type="term" value="F:NAD+ synthase activity"/>
    <property type="evidence" value="ECO:0007669"/>
    <property type="project" value="UniProtKB-UniRule"/>
</dbReference>
<feature type="binding site" evidence="7">
    <location>
        <begin position="290"/>
        <end position="297"/>
    </location>
    <ligand>
        <name>ATP</name>
        <dbReference type="ChEBI" id="CHEBI:30616"/>
    </ligand>
</feature>
<name>A8LPM4_DINSH</name>
<keyword evidence="4 7" id="KW-0547">Nucleotide-binding</keyword>
<organism evidence="11 12">
    <name type="scientific">Dinoroseobacter shibae (strain DSM 16493 / NCIMB 14021 / DFL 12)</name>
    <dbReference type="NCBI Taxonomy" id="398580"/>
    <lineage>
        <taxon>Bacteria</taxon>
        <taxon>Pseudomonadati</taxon>
        <taxon>Pseudomonadota</taxon>
        <taxon>Alphaproteobacteria</taxon>
        <taxon>Rhodobacterales</taxon>
        <taxon>Roseobacteraceae</taxon>
        <taxon>Dinoroseobacter</taxon>
    </lineage>
</organism>
<dbReference type="HOGENOM" id="CLU_022313_2_0_5"/>
<gene>
    <name evidence="7 11" type="primary">nadE</name>
    <name evidence="11" type="ordered locus">Dshi_0601</name>
</gene>
<comment type="function">
    <text evidence="7">Catalyzes the ATP-dependent amidation of deamido-NAD to form NAD. Uses L-glutamine as a nitrogen source.</text>
</comment>
<dbReference type="InterPro" id="IPR014729">
    <property type="entry name" value="Rossmann-like_a/b/a_fold"/>
</dbReference>
<reference evidence="12" key="1">
    <citation type="journal article" date="2010" name="ISME J.">
        <title>The complete genome sequence of the algal symbiont Dinoroseobacter shibae: a hitchhiker's guide to life in the sea.</title>
        <authorList>
            <person name="Wagner-Dobler I."/>
            <person name="Ballhausen B."/>
            <person name="Berger M."/>
            <person name="Brinkhoff T."/>
            <person name="Buchholz I."/>
            <person name="Bunk B."/>
            <person name="Cypionka H."/>
            <person name="Daniel R."/>
            <person name="Drepper T."/>
            <person name="Gerdts G."/>
            <person name="Hahnke S."/>
            <person name="Han C."/>
            <person name="Jahn D."/>
            <person name="Kalhoefer D."/>
            <person name="Kiss H."/>
            <person name="Klenk H.P."/>
            <person name="Kyrpides N."/>
            <person name="Liebl W."/>
            <person name="Liesegang H."/>
            <person name="Meincke L."/>
            <person name="Pati A."/>
            <person name="Petersen J."/>
            <person name="Piekarski T."/>
            <person name="Pommerenke C."/>
            <person name="Pradella S."/>
            <person name="Pukall R."/>
            <person name="Rabus R."/>
            <person name="Stackebrandt E."/>
            <person name="Thole S."/>
            <person name="Thompson L."/>
            <person name="Tielen P."/>
            <person name="Tomasch J."/>
            <person name="von Jan M."/>
            <person name="Wanphrut N."/>
            <person name="Wichels A."/>
            <person name="Zech H."/>
            <person name="Simon M."/>
        </authorList>
    </citation>
    <scope>NUCLEOTIDE SEQUENCE [LARGE SCALE GENOMIC DNA]</scope>
    <source>
        <strain evidence="12">DSM 16493 / NCIMB 14021 / DFL 12</strain>
    </source>
</reference>
<evidence type="ECO:0000313" key="12">
    <source>
        <dbReference type="Proteomes" id="UP000006833"/>
    </source>
</evidence>
<keyword evidence="3 7" id="KW-0436">Ligase</keyword>
<dbReference type="Gene3D" id="3.60.110.10">
    <property type="entry name" value="Carbon-nitrogen hydrolase"/>
    <property type="match status" value="1"/>
</dbReference>
<accession>A8LPM4</accession>
<dbReference type="CDD" id="cd00553">
    <property type="entry name" value="NAD_synthase"/>
    <property type="match status" value="1"/>
</dbReference>
<dbReference type="NCBIfam" id="NF010588">
    <property type="entry name" value="PRK13981.1"/>
    <property type="match status" value="1"/>
</dbReference>
<protein>
    <recommendedName>
        <fullName evidence="7 8">Glutamine-dependent NAD(+) synthetase</fullName>
        <ecNumber evidence="7 8">6.3.5.1</ecNumber>
    </recommendedName>
    <alternativeName>
        <fullName evidence="7 8">NAD(+) synthase [glutamine-hydrolyzing]</fullName>
    </alternativeName>
</protein>
<dbReference type="RefSeq" id="WP_012177279.1">
    <property type="nucleotide sequence ID" value="NC_009952.1"/>
</dbReference>